<evidence type="ECO:0000313" key="1">
    <source>
        <dbReference type="EMBL" id="CTQ42590.1"/>
    </source>
</evidence>
<dbReference type="Proteomes" id="UP000048926">
    <property type="component" value="Unassembled WGS sequence"/>
</dbReference>
<dbReference type="GO" id="GO:0020037">
    <property type="term" value="F:heme binding"/>
    <property type="evidence" value="ECO:0007669"/>
    <property type="project" value="InterPro"/>
</dbReference>
<evidence type="ECO:0000313" key="2">
    <source>
        <dbReference type="Proteomes" id="UP000048926"/>
    </source>
</evidence>
<dbReference type="GO" id="GO:0019825">
    <property type="term" value="F:oxygen binding"/>
    <property type="evidence" value="ECO:0007669"/>
    <property type="project" value="InterPro"/>
</dbReference>
<dbReference type="AlphaFoldDB" id="A0A0M6Y0R9"/>
<dbReference type="EMBL" id="CXST01000001">
    <property type="protein sequence ID" value="CTQ42590.1"/>
    <property type="molecule type" value="Genomic_DNA"/>
</dbReference>
<name>A0A0M6Y0R9_9HYPH</name>
<evidence type="ECO:0008006" key="3">
    <source>
        <dbReference type="Google" id="ProtNLM"/>
    </source>
</evidence>
<proteinExistence type="predicted"/>
<dbReference type="RefSeq" id="WP_031268347.1">
    <property type="nucleotide sequence ID" value="NZ_CXST01000001.1"/>
</dbReference>
<dbReference type="InterPro" id="IPR009050">
    <property type="entry name" value="Globin-like_sf"/>
</dbReference>
<keyword evidence="2" id="KW-1185">Reference proteome</keyword>
<dbReference type="OrthoDB" id="7678071at2"/>
<reference evidence="2" key="1">
    <citation type="submission" date="2015-07" db="EMBL/GenBank/DDBJ databases">
        <authorList>
            <person name="Rodrigo-Torres Lidia"/>
            <person name="Arahal R.David."/>
        </authorList>
    </citation>
    <scope>NUCLEOTIDE SEQUENCE [LARGE SCALE GENOMIC DNA]</scope>
    <source>
        <strain evidence="2">CECT 4801</strain>
    </source>
</reference>
<sequence>MTLYMKLGGRKAIMRAMPRLKARLEQDPCFDVTSFLPEFEHSDDLTEFLIFLAGGAPFYDGKPVCELLAPICTCNNIYERFVDHLVAVIFDGAPAPGDEEHLRELMSRLRPHVLNPKPVAPVMVYSVEPEPICL</sequence>
<protein>
    <recommendedName>
        <fullName evidence="3">Clp protease ClpP</fullName>
    </recommendedName>
</protein>
<dbReference type="Gene3D" id="1.10.490.10">
    <property type="entry name" value="Globins"/>
    <property type="match status" value="1"/>
</dbReference>
<dbReference type="SUPFAM" id="SSF46458">
    <property type="entry name" value="Globin-like"/>
    <property type="match status" value="1"/>
</dbReference>
<gene>
    <name evidence="1" type="ORF">LAL4801_01021</name>
</gene>
<organism evidence="1 2">
    <name type="scientific">Roseibium aggregatum</name>
    <dbReference type="NCBI Taxonomy" id="187304"/>
    <lineage>
        <taxon>Bacteria</taxon>
        <taxon>Pseudomonadati</taxon>
        <taxon>Pseudomonadota</taxon>
        <taxon>Alphaproteobacteria</taxon>
        <taxon>Hyphomicrobiales</taxon>
        <taxon>Stappiaceae</taxon>
        <taxon>Roseibium</taxon>
    </lineage>
</organism>
<accession>A0A0M6Y0R9</accession>
<dbReference type="InterPro" id="IPR012292">
    <property type="entry name" value="Globin/Proto"/>
</dbReference>